<dbReference type="FunFam" id="3.40.50.720:FF:000030">
    <property type="entry name" value="Glutamate dehydrogenase"/>
    <property type="match status" value="1"/>
</dbReference>
<dbReference type="InterPro" id="IPR033922">
    <property type="entry name" value="NAD_bind_Glu_DH"/>
</dbReference>
<dbReference type="PROSITE" id="PS00074">
    <property type="entry name" value="GLFV_DEHYDROGENASE"/>
    <property type="match status" value="1"/>
</dbReference>
<dbReference type="Pfam" id="PF02812">
    <property type="entry name" value="ELFV_dehydrog_N"/>
    <property type="match status" value="1"/>
</dbReference>
<evidence type="ECO:0000256" key="6">
    <source>
        <dbReference type="PIRSR" id="PIRSR000185-2"/>
    </source>
</evidence>
<dbReference type="InterPro" id="IPR006097">
    <property type="entry name" value="Glu/Leu/Phe/Val/Trp_DH_dimer"/>
</dbReference>
<feature type="binding site" evidence="6">
    <location>
        <position position="165"/>
    </location>
    <ligand>
        <name>substrate</name>
    </ligand>
</feature>
<dbReference type="EMBL" id="CP012541">
    <property type="protein sequence ID" value="ALF46868.1"/>
    <property type="molecule type" value="Genomic_DNA"/>
</dbReference>
<dbReference type="SMART" id="SM00839">
    <property type="entry name" value="ELFV_dehydrog"/>
    <property type="match status" value="1"/>
</dbReference>
<dbReference type="RefSeq" id="WP_054195974.1">
    <property type="nucleotide sequence ID" value="NZ_CABMKQ010000024.1"/>
</dbReference>
<protein>
    <recommendedName>
        <fullName evidence="4">Glutamate dehydrogenase</fullName>
    </recommendedName>
</protein>
<feature type="binding site" evidence="6">
    <location>
        <position position="384"/>
    </location>
    <ligand>
        <name>substrate</name>
    </ligand>
</feature>
<dbReference type="InterPro" id="IPR033524">
    <property type="entry name" value="Glu/Leu/Phe/Val_DH_AS"/>
</dbReference>
<dbReference type="Proteomes" id="UP000066049">
    <property type="component" value="Chromosome"/>
</dbReference>
<organism evidence="10 11">
    <name type="scientific">Campylobacter concisus</name>
    <dbReference type="NCBI Taxonomy" id="199"/>
    <lineage>
        <taxon>Bacteria</taxon>
        <taxon>Pseudomonadati</taxon>
        <taxon>Campylobacterota</taxon>
        <taxon>Epsilonproteobacteria</taxon>
        <taxon>Campylobacterales</taxon>
        <taxon>Campylobacteraceae</taxon>
        <taxon>Campylobacter</taxon>
    </lineage>
</organism>
<feature type="site" description="Important for catalysis" evidence="7">
    <location>
        <position position="166"/>
    </location>
</feature>
<dbReference type="FunFam" id="1.10.285.10:FF:000001">
    <property type="entry name" value="Glutamate dehydrogenase"/>
    <property type="match status" value="1"/>
</dbReference>
<evidence type="ECO:0000256" key="1">
    <source>
        <dbReference type="ARBA" id="ARBA00006382"/>
    </source>
</evidence>
<dbReference type="GO" id="GO:0005829">
    <property type="term" value="C:cytosol"/>
    <property type="evidence" value="ECO:0007669"/>
    <property type="project" value="TreeGrafter"/>
</dbReference>
<sequence length="452" mass="49540">MSEYIEKTMEWIKKTNPGQGVFVQAATEVLNSLEPLIKRESKYQKHAILERIVIPERTVIFRVTYTGDDGRPQVNNGYRVQFNSAVGPYKGGIRLHPSVDLGVLKFLGFEQIFKNSLTGVNIGGAKGGSTFDPKGKSEGEIMRFCQAFMSELYRHIGNTVDVPAGDIGVGAREIGYMFGQYKKLTGRFDGILTGKGLNWGGSLARTEATGYGLVYFTQNMLQKAGLGLEGKKCSISGSGNVAIYTVEKLYQVGALPITVSDSNGYVYDAEGIDLAVLKELKEVKRARLSEYVKFRPNAKYVSVSEYKEGRNGVWDVPCDGAFPCATQNELHLADIKTLYTNGCRFVAEGANMPSTLDAINFMLAQKDFYFAPAKAANAGGVGTSGLEMMQNAGMSSWSFDEVDRRLHGIMNHIFELSYETSKEFGDEGNLVLGSNIAGFRKVADAMIDQGYV</sequence>
<dbReference type="NCBIfam" id="NF006929">
    <property type="entry name" value="PRK09414.1"/>
    <property type="match status" value="1"/>
</dbReference>
<keyword evidence="6" id="KW-0520">NAD</keyword>
<dbReference type="Gene3D" id="1.10.285.10">
    <property type="entry name" value="Glutamate Dehydrogenase, chain A, domain 3"/>
    <property type="match status" value="2"/>
</dbReference>
<feature type="binding site" evidence="6">
    <location>
        <position position="240"/>
    </location>
    <ligand>
        <name>NAD(+)</name>
        <dbReference type="ChEBI" id="CHEBI:57540"/>
    </ligand>
</feature>
<dbReference type="InterPro" id="IPR006095">
    <property type="entry name" value="Glu/Leu/Phe/Val/Trp_DH"/>
</dbReference>
<feature type="binding site" evidence="6">
    <location>
        <position position="209"/>
    </location>
    <ligand>
        <name>NAD(+)</name>
        <dbReference type="ChEBI" id="CHEBI:57540"/>
    </ligand>
</feature>
<dbReference type="InterPro" id="IPR014362">
    <property type="entry name" value="Glu_DH"/>
</dbReference>
<dbReference type="GO" id="GO:0000166">
    <property type="term" value="F:nucleotide binding"/>
    <property type="evidence" value="ECO:0007669"/>
    <property type="project" value="UniProtKB-KW"/>
</dbReference>
<dbReference type="GO" id="GO:0004354">
    <property type="term" value="F:glutamate dehydrogenase (NADP+) activity"/>
    <property type="evidence" value="ECO:0007669"/>
    <property type="project" value="TreeGrafter"/>
</dbReference>
<feature type="active site" description="Proton donor" evidence="5">
    <location>
        <position position="126"/>
    </location>
</feature>
<evidence type="ECO:0000256" key="2">
    <source>
        <dbReference type="ARBA" id="ARBA00011643"/>
    </source>
</evidence>
<evidence type="ECO:0000256" key="7">
    <source>
        <dbReference type="PIRSR" id="PIRSR000185-3"/>
    </source>
</evidence>
<evidence type="ECO:0000259" key="9">
    <source>
        <dbReference type="SMART" id="SM00839"/>
    </source>
</evidence>
<dbReference type="GO" id="GO:0006537">
    <property type="term" value="P:glutamate biosynthetic process"/>
    <property type="evidence" value="ECO:0007669"/>
    <property type="project" value="TreeGrafter"/>
</dbReference>
<dbReference type="Pfam" id="PF00208">
    <property type="entry name" value="ELFV_dehydrog"/>
    <property type="match status" value="1"/>
</dbReference>
<dbReference type="AlphaFoldDB" id="A0A0M3V1W4"/>
<feature type="binding site" evidence="6">
    <location>
        <position position="90"/>
    </location>
    <ligand>
        <name>substrate</name>
    </ligand>
</feature>
<dbReference type="InterPro" id="IPR050724">
    <property type="entry name" value="Glu_Leu_Phe_Val_DH"/>
</dbReference>
<dbReference type="InterPro" id="IPR036291">
    <property type="entry name" value="NAD(P)-bd_dom_sf"/>
</dbReference>
<dbReference type="CDD" id="cd05313">
    <property type="entry name" value="NAD_bind_2_Glu_DH"/>
    <property type="match status" value="1"/>
</dbReference>
<comment type="similarity">
    <text evidence="1 4 8">Belongs to the Glu/Leu/Phe/Val dehydrogenases family.</text>
</comment>
<dbReference type="FunFam" id="3.40.50.10860:FF:000002">
    <property type="entry name" value="Glutamate dehydrogenase"/>
    <property type="match status" value="1"/>
</dbReference>
<evidence type="ECO:0000256" key="5">
    <source>
        <dbReference type="PIRSR" id="PIRSR000185-1"/>
    </source>
</evidence>
<evidence type="ECO:0000313" key="11">
    <source>
        <dbReference type="Proteomes" id="UP000066049"/>
    </source>
</evidence>
<feature type="domain" description="Glutamate/phenylalanine/leucine/valine/L-tryptophan dehydrogenase C-terminal" evidence="9">
    <location>
        <begin position="202"/>
        <end position="450"/>
    </location>
</feature>
<gene>
    <name evidence="10" type="primary">gdhA</name>
    <name evidence="10" type="ORF">CCON33237_0145</name>
</gene>
<dbReference type="PIRSF" id="PIRSF000185">
    <property type="entry name" value="Glu_DH"/>
    <property type="match status" value="1"/>
</dbReference>
<evidence type="ECO:0000256" key="8">
    <source>
        <dbReference type="RuleBase" id="RU004417"/>
    </source>
</evidence>
<name>A0A0M3V1W4_9BACT</name>
<comment type="subunit">
    <text evidence="2">Homohexamer.</text>
</comment>
<dbReference type="SUPFAM" id="SSF51735">
    <property type="entry name" value="NAD(P)-binding Rossmann-fold domains"/>
    <property type="match status" value="1"/>
</dbReference>
<evidence type="ECO:0000256" key="3">
    <source>
        <dbReference type="ARBA" id="ARBA00023002"/>
    </source>
</evidence>
<evidence type="ECO:0000313" key="10">
    <source>
        <dbReference type="EMBL" id="ALF46868.1"/>
    </source>
</evidence>
<dbReference type="PRINTS" id="PR00082">
    <property type="entry name" value="GLFDHDRGNASE"/>
</dbReference>
<dbReference type="Gene3D" id="3.40.50.10860">
    <property type="entry name" value="Leucine Dehydrogenase, chain A, domain 1"/>
    <property type="match status" value="1"/>
</dbReference>
<dbReference type="Gene3D" id="3.40.50.720">
    <property type="entry name" value="NAD(P)-binding Rossmann-like Domain"/>
    <property type="match status" value="1"/>
</dbReference>
<dbReference type="InterPro" id="IPR046346">
    <property type="entry name" value="Aminoacid_DH-like_N_sf"/>
</dbReference>
<proteinExistence type="inferred from homology"/>
<evidence type="ECO:0000256" key="4">
    <source>
        <dbReference type="PIRNR" id="PIRNR000185"/>
    </source>
</evidence>
<dbReference type="PATRIC" id="fig|199.248.peg.167"/>
<dbReference type="GeneID" id="28661813"/>
<keyword evidence="6" id="KW-0547">Nucleotide-binding</keyword>
<reference evidence="11" key="1">
    <citation type="submission" date="2015-08" db="EMBL/GenBank/DDBJ databases">
        <title>Comparative genomics of the Campylobacter concisus group.</title>
        <authorList>
            <person name="Miller W.G."/>
            <person name="Yee E."/>
            <person name="Chapman M.H."/>
            <person name="Huynh S."/>
            <person name="Bono J.L."/>
            <person name="On S.L.W."/>
            <person name="St Leger J."/>
            <person name="Foster G."/>
            <person name="Parker C.T."/>
        </authorList>
    </citation>
    <scope>NUCLEOTIDE SEQUENCE [LARGE SCALE GENOMIC DNA]</scope>
    <source>
        <strain evidence="11">ATCC 33237</strain>
    </source>
</reference>
<keyword evidence="3 4" id="KW-0560">Oxidoreductase</keyword>
<feature type="binding site" evidence="6">
    <location>
        <position position="111"/>
    </location>
    <ligand>
        <name>substrate</name>
    </ligand>
</feature>
<accession>A0A0M3V1W4</accession>
<feature type="binding site" evidence="6">
    <location>
        <position position="114"/>
    </location>
    <ligand>
        <name>substrate</name>
    </ligand>
</feature>
<dbReference type="InterPro" id="IPR006096">
    <property type="entry name" value="Glu/Leu/Phe/Val/Trp_DH_C"/>
</dbReference>
<dbReference type="SUPFAM" id="SSF53223">
    <property type="entry name" value="Aminoacid dehydrogenase-like, N-terminal domain"/>
    <property type="match status" value="1"/>
</dbReference>
<dbReference type="PANTHER" id="PTHR43571:SF1">
    <property type="entry name" value="NADP-SPECIFIC GLUTAMATE DEHYDROGENASE 1-RELATED"/>
    <property type="match status" value="1"/>
</dbReference>
<dbReference type="PANTHER" id="PTHR43571">
    <property type="entry name" value="NADP-SPECIFIC GLUTAMATE DEHYDROGENASE 1-RELATED"/>
    <property type="match status" value="1"/>
</dbReference>
<dbReference type="KEGG" id="ccoc:CCON33237_0145"/>